<proteinExistence type="predicted"/>
<dbReference type="OrthoDB" id="2216808at2"/>
<reference evidence="1 2" key="1">
    <citation type="submission" date="2011-09" db="EMBL/GenBank/DDBJ databases">
        <authorList>
            <person name="Weinstock G."/>
            <person name="Sodergren E."/>
            <person name="Clifton S."/>
            <person name="Fulton L."/>
            <person name="Fulton B."/>
            <person name="Courtney L."/>
            <person name="Fronick C."/>
            <person name="Harrison M."/>
            <person name="Strong C."/>
            <person name="Farmer C."/>
            <person name="Delahaunty K."/>
            <person name="Markovic C."/>
            <person name="Hall O."/>
            <person name="Minx P."/>
            <person name="Tomlinson C."/>
            <person name="Mitreva M."/>
            <person name="Hou S."/>
            <person name="Chen J."/>
            <person name="Wollam A."/>
            <person name="Pepin K.H."/>
            <person name="Johnson M."/>
            <person name="Bhonagiri V."/>
            <person name="Zhang X."/>
            <person name="Suruliraj S."/>
            <person name="Warren W."/>
            <person name="Chinwalla A."/>
            <person name="Mardis E.R."/>
            <person name="Wilson R.K."/>
        </authorList>
    </citation>
    <scope>NUCLEOTIDE SEQUENCE [LARGE SCALE GENOMIC DNA]</scope>
    <source>
        <strain evidence="1 2">F0435</strain>
    </source>
</reference>
<dbReference type="EMBL" id="AGRJ01000134">
    <property type="protein sequence ID" value="EHO51651.1"/>
    <property type="molecule type" value="Genomic_DNA"/>
</dbReference>
<name>H1LFQ5_9LACO</name>
<evidence type="ECO:0000313" key="1">
    <source>
        <dbReference type="EMBL" id="EHO51651.1"/>
    </source>
</evidence>
<gene>
    <name evidence="1" type="ORF">HMPREF9104_01431</name>
</gene>
<organism evidence="1 2">
    <name type="scientific">Lentilactobacillus kisonensis F0435</name>
    <dbReference type="NCBI Taxonomy" id="797516"/>
    <lineage>
        <taxon>Bacteria</taxon>
        <taxon>Bacillati</taxon>
        <taxon>Bacillota</taxon>
        <taxon>Bacilli</taxon>
        <taxon>Lactobacillales</taxon>
        <taxon>Lactobacillaceae</taxon>
        <taxon>Lentilactobacillus</taxon>
    </lineage>
</organism>
<protein>
    <submittedName>
        <fullName evidence="1">Uncharacterized protein</fullName>
    </submittedName>
</protein>
<sequence>MSRAHFGDVAALNGLTLNTKAIDFELKYEGQNVEVTSISLKVVNDRK</sequence>
<dbReference type="PATRIC" id="fig|797516.3.peg.1276"/>
<dbReference type="AlphaFoldDB" id="H1LFQ5"/>
<accession>H1LFQ5</accession>
<evidence type="ECO:0000313" key="2">
    <source>
        <dbReference type="Proteomes" id="UP000005025"/>
    </source>
</evidence>
<dbReference type="RefSeq" id="WP_008856606.1">
    <property type="nucleotide sequence ID" value="NZ_JH591035.1"/>
</dbReference>
<comment type="caution">
    <text evidence="1">The sequence shown here is derived from an EMBL/GenBank/DDBJ whole genome shotgun (WGS) entry which is preliminary data.</text>
</comment>
<dbReference type="Proteomes" id="UP000005025">
    <property type="component" value="Unassembled WGS sequence"/>
</dbReference>
<dbReference type="HOGENOM" id="CLU_3169489_0_0_9"/>